<dbReference type="PROSITE" id="PS50075">
    <property type="entry name" value="CARRIER"/>
    <property type="match status" value="1"/>
</dbReference>
<dbReference type="Gene3D" id="1.10.1200.10">
    <property type="entry name" value="ACP-like"/>
    <property type="match status" value="1"/>
</dbReference>
<sequence length="124" mass="14043">MNTTDQLRELLTPVLGITSIDEIKPESALVRDLGAESIDFVEILYLIETEMGVKIKIQEIAMTEYSSDGNNLQDGKISNEIAERLNKDFNTDRFTEGTTVKELFESFTVKDLATIIDKKKRLIN</sequence>
<dbReference type="InterPro" id="IPR036736">
    <property type="entry name" value="ACP-like_sf"/>
</dbReference>
<gene>
    <name evidence="2" type="primary">acpP_24</name>
    <name evidence="2" type="ORF">SDC9_42510</name>
</gene>
<accession>A0A644W0U6</accession>
<evidence type="ECO:0000259" key="1">
    <source>
        <dbReference type="PROSITE" id="PS50075"/>
    </source>
</evidence>
<protein>
    <submittedName>
        <fullName evidence="2">Acyl carrier protein</fullName>
    </submittedName>
</protein>
<dbReference type="SUPFAM" id="SSF47336">
    <property type="entry name" value="ACP-like"/>
    <property type="match status" value="1"/>
</dbReference>
<organism evidence="2">
    <name type="scientific">bioreactor metagenome</name>
    <dbReference type="NCBI Taxonomy" id="1076179"/>
    <lineage>
        <taxon>unclassified sequences</taxon>
        <taxon>metagenomes</taxon>
        <taxon>ecological metagenomes</taxon>
    </lineage>
</organism>
<feature type="domain" description="Carrier" evidence="1">
    <location>
        <begin position="1"/>
        <end position="85"/>
    </location>
</feature>
<name>A0A644W0U6_9ZZZZ</name>
<comment type="caution">
    <text evidence="2">The sequence shown here is derived from an EMBL/GenBank/DDBJ whole genome shotgun (WGS) entry which is preliminary data.</text>
</comment>
<dbReference type="AlphaFoldDB" id="A0A644W0U6"/>
<proteinExistence type="predicted"/>
<dbReference type="Pfam" id="PF00550">
    <property type="entry name" value="PP-binding"/>
    <property type="match status" value="1"/>
</dbReference>
<reference evidence="2" key="1">
    <citation type="submission" date="2019-08" db="EMBL/GenBank/DDBJ databases">
        <authorList>
            <person name="Kucharzyk K."/>
            <person name="Murdoch R.W."/>
            <person name="Higgins S."/>
            <person name="Loffler F."/>
        </authorList>
    </citation>
    <scope>NUCLEOTIDE SEQUENCE</scope>
</reference>
<dbReference type="EMBL" id="VSSQ01000505">
    <property type="protein sequence ID" value="MPL96332.1"/>
    <property type="molecule type" value="Genomic_DNA"/>
</dbReference>
<dbReference type="InterPro" id="IPR009081">
    <property type="entry name" value="PP-bd_ACP"/>
</dbReference>
<evidence type="ECO:0000313" key="2">
    <source>
        <dbReference type="EMBL" id="MPL96332.1"/>
    </source>
</evidence>